<dbReference type="AlphaFoldDB" id="A0A9J6A6I7"/>
<comment type="caution">
    <text evidence="1">The sequence shown here is derived from an EMBL/GenBank/DDBJ whole genome shotgun (WGS) entry which is preliminary data.</text>
</comment>
<sequence>MVAWYGGLQGHSARLEKLKEWGRDNRNNWRQKREDILNQISNLDNIQEQRRSLLWMNYFKKLIWLWSLEK</sequence>
<dbReference type="OrthoDB" id="1906115at2759"/>
<dbReference type="Proteomes" id="UP000824120">
    <property type="component" value="Chromosome 2"/>
</dbReference>
<reference evidence="1 2" key="1">
    <citation type="submission" date="2020-09" db="EMBL/GenBank/DDBJ databases">
        <title>De no assembly of potato wild relative species, Solanum commersonii.</title>
        <authorList>
            <person name="Cho K."/>
        </authorList>
    </citation>
    <scope>NUCLEOTIDE SEQUENCE [LARGE SCALE GENOMIC DNA]</scope>
    <source>
        <strain evidence="1">LZ3.2</strain>
        <tissue evidence="1">Leaf</tissue>
    </source>
</reference>
<evidence type="ECO:0000313" key="1">
    <source>
        <dbReference type="EMBL" id="KAG5620181.1"/>
    </source>
</evidence>
<proteinExistence type="predicted"/>
<evidence type="ECO:0000313" key="2">
    <source>
        <dbReference type="Proteomes" id="UP000824120"/>
    </source>
</evidence>
<gene>
    <name evidence="1" type="ORF">H5410_005399</name>
</gene>
<protein>
    <submittedName>
        <fullName evidence="1">Uncharacterized protein</fullName>
    </submittedName>
</protein>
<name>A0A9J6A6I7_SOLCO</name>
<dbReference type="EMBL" id="JACXVP010000002">
    <property type="protein sequence ID" value="KAG5620181.1"/>
    <property type="molecule type" value="Genomic_DNA"/>
</dbReference>
<accession>A0A9J6A6I7</accession>
<keyword evidence="2" id="KW-1185">Reference proteome</keyword>
<organism evidence="1 2">
    <name type="scientific">Solanum commersonii</name>
    <name type="common">Commerson's wild potato</name>
    <name type="synonym">Commerson's nightshade</name>
    <dbReference type="NCBI Taxonomy" id="4109"/>
    <lineage>
        <taxon>Eukaryota</taxon>
        <taxon>Viridiplantae</taxon>
        <taxon>Streptophyta</taxon>
        <taxon>Embryophyta</taxon>
        <taxon>Tracheophyta</taxon>
        <taxon>Spermatophyta</taxon>
        <taxon>Magnoliopsida</taxon>
        <taxon>eudicotyledons</taxon>
        <taxon>Gunneridae</taxon>
        <taxon>Pentapetalae</taxon>
        <taxon>asterids</taxon>
        <taxon>lamiids</taxon>
        <taxon>Solanales</taxon>
        <taxon>Solanaceae</taxon>
        <taxon>Solanoideae</taxon>
        <taxon>Solaneae</taxon>
        <taxon>Solanum</taxon>
    </lineage>
</organism>